<comment type="caution">
    <text evidence="1">The sequence shown here is derived from an EMBL/GenBank/DDBJ whole genome shotgun (WGS) entry which is preliminary data.</text>
</comment>
<reference evidence="1 2" key="1">
    <citation type="submission" date="2023-03" db="EMBL/GenBank/DDBJ databases">
        <title>WGS of Gossypium arboreum.</title>
        <authorList>
            <person name="Yu D."/>
        </authorList>
    </citation>
    <scope>NUCLEOTIDE SEQUENCE [LARGE SCALE GENOMIC DNA]</scope>
    <source>
        <tissue evidence="1">Leaf</tissue>
    </source>
</reference>
<name>A0ABR0Q6H6_GOSAR</name>
<evidence type="ECO:0000313" key="1">
    <source>
        <dbReference type="EMBL" id="KAK5834826.1"/>
    </source>
</evidence>
<accession>A0ABR0Q6H6</accession>
<evidence type="ECO:0000313" key="2">
    <source>
        <dbReference type="Proteomes" id="UP001358586"/>
    </source>
</evidence>
<organism evidence="1 2">
    <name type="scientific">Gossypium arboreum</name>
    <name type="common">Tree cotton</name>
    <name type="synonym">Gossypium nanking</name>
    <dbReference type="NCBI Taxonomy" id="29729"/>
    <lineage>
        <taxon>Eukaryota</taxon>
        <taxon>Viridiplantae</taxon>
        <taxon>Streptophyta</taxon>
        <taxon>Embryophyta</taxon>
        <taxon>Tracheophyta</taxon>
        <taxon>Spermatophyta</taxon>
        <taxon>Magnoliopsida</taxon>
        <taxon>eudicotyledons</taxon>
        <taxon>Gunneridae</taxon>
        <taxon>Pentapetalae</taxon>
        <taxon>rosids</taxon>
        <taxon>malvids</taxon>
        <taxon>Malvales</taxon>
        <taxon>Malvaceae</taxon>
        <taxon>Malvoideae</taxon>
        <taxon>Gossypium</taxon>
    </lineage>
</organism>
<dbReference type="Proteomes" id="UP001358586">
    <property type="component" value="Chromosome 4"/>
</dbReference>
<protein>
    <submittedName>
        <fullName evidence="1">Uncharacterized protein</fullName>
    </submittedName>
</protein>
<proteinExistence type="predicted"/>
<keyword evidence="2" id="KW-1185">Reference proteome</keyword>
<sequence>MVLSNGARQEHLNLSWKAFKEYDTLQIRPLLHENLLGELAKLSKNGLMEDYLCQFQELLAHGY</sequence>
<dbReference type="EMBL" id="JARKNE010000004">
    <property type="protein sequence ID" value="KAK5834826.1"/>
    <property type="molecule type" value="Genomic_DNA"/>
</dbReference>
<gene>
    <name evidence="1" type="ORF">PVK06_010503</name>
</gene>